<evidence type="ECO:0000256" key="6">
    <source>
        <dbReference type="SAM" id="MobiDB-lite"/>
    </source>
</evidence>
<evidence type="ECO:0000256" key="4">
    <source>
        <dbReference type="ARBA" id="ARBA00023136"/>
    </source>
</evidence>
<dbReference type="STRING" id="425514.SAMN05443550_11530"/>
<dbReference type="InterPro" id="IPR011990">
    <property type="entry name" value="TPR-like_helical_dom_sf"/>
</dbReference>
<evidence type="ECO:0000256" key="1">
    <source>
        <dbReference type="ARBA" id="ARBA00004442"/>
    </source>
</evidence>
<evidence type="ECO:0000256" key="7">
    <source>
        <dbReference type="SAM" id="SignalP"/>
    </source>
</evidence>
<evidence type="ECO:0000259" key="8">
    <source>
        <dbReference type="Pfam" id="PF07980"/>
    </source>
</evidence>
<dbReference type="PROSITE" id="PS51257">
    <property type="entry name" value="PROKAR_LIPOPROTEIN"/>
    <property type="match status" value="1"/>
</dbReference>
<dbReference type="EMBL" id="FNRA01000015">
    <property type="protein sequence ID" value="SEB19108.1"/>
    <property type="molecule type" value="Genomic_DNA"/>
</dbReference>
<dbReference type="SUPFAM" id="SSF48452">
    <property type="entry name" value="TPR-like"/>
    <property type="match status" value="1"/>
</dbReference>
<keyword evidence="4" id="KW-0472">Membrane</keyword>
<dbReference type="RefSeq" id="WP_090559778.1">
    <property type="nucleotide sequence ID" value="NZ_FNRA01000015.1"/>
</dbReference>
<dbReference type="InterPro" id="IPR012944">
    <property type="entry name" value="SusD_RagB_dom"/>
</dbReference>
<proteinExistence type="inferred from homology"/>
<sequence length="432" mass="46868">MNKRYNPIKFTLLASLLLFAGSCKLDTVNLNAPAETDVLTTREGIIGLSVGLRQFNSTNGINAAYFYPAVTSRELQGVASFTNVLELEAGGTALPTANGNILTLWSNMQRMMTMSQNIIDNAPKVSTLTGGLLSGIIANAELFKAIALGNLAVSFEQANINTSTTEKVTFVPRAQVLAEAIRLLDDAIARTNTTPPTAEFTTLVAGSRFDLKSVLYAFSARYNLMAGNYAAALLSANLVDQTKANAYEYNAQSVNPIWNNINTLKYYTPRAGFGLPAGLFEAGDLRLNFYVSIVGTVRTLTGFGATQTANVPVYLPDEIKLDKAEAMLRTGGSLTDALAQINAVRTQASGDLFGVNAGLPAYSGAVTQADLLVEVYRQRCAELFLTGQRWEDSRRFGRPFSLTDFTERNRNFYPYPDQERLNNPNTPADPAI</sequence>
<keyword evidence="3 7" id="KW-0732">Signal</keyword>
<evidence type="ECO:0000313" key="9">
    <source>
        <dbReference type="EMBL" id="SEB19108.1"/>
    </source>
</evidence>
<reference evidence="9 10" key="1">
    <citation type="submission" date="2016-10" db="EMBL/GenBank/DDBJ databases">
        <authorList>
            <person name="de Groot N.N."/>
        </authorList>
    </citation>
    <scope>NUCLEOTIDE SEQUENCE [LARGE SCALE GENOMIC DNA]</scope>
    <source>
        <strain evidence="9 10">DSM 19033</strain>
    </source>
</reference>
<evidence type="ECO:0000256" key="5">
    <source>
        <dbReference type="ARBA" id="ARBA00023237"/>
    </source>
</evidence>
<gene>
    <name evidence="9" type="ORF">SAMN05443550_11530</name>
</gene>
<feature type="chain" id="PRO_5011581655" evidence="7">
    <location>
        <begin position="21"/>
        <end position="432"/>
    </location>
</feature>
<evidence type="ECO:0000313" key="10">
    <source>
        <dbReference type="Proteomes" id="UP000198850"/>
    </source>
</evidence>
<evidence type="ECO:0000256" key="3">
    <source>
        <dbReference type="ARBA" id="ARBA00022729"/>
    </source>
</evidence>
<organism evidence="9 10">
    <name type="scientific">Pedobacter hartonius</name>
    <dbReference type="NCBI Taxonomy" id="425514"/>
    <lineage>
        <taxon>Bacteria</taxon>
        <taxon>Pseudomonadati</taxon>
        <taxon>Bacteroidota</taxon>
        <taxon>Sphingobacteriia</taxon>
        <taxon>Sphingobacteriales</taxon>
        <taxon>Sphingobacteriaceae</taxon>
        <taxon>Pedobacter</taxon>
    </lineage>
</organism>
<feature type="domain" description="RagB/SusD" evidence="8">
    <location>
        <begin position="318"/>
        <end position="413"/>
    </location>
</feature>
<accession>A0A1H4HDG0</accession>
<comment type="similarity">
    <text evidence="2">Belongs to the SusD family.</text>
</comment>
<comment type="subcellular location">
    <subcellularLocation>
        <location evidence="1">Cell outer membrane</location>
    </subcellularLocation>
</comment>
<keyword evidence="5" id="KW-0998">Cell outer membrane</keyword>
<dbReference type="OrthoDB" id="1522814at2"/>
<feature type="region of interest" description="Disordered" evidence="6">
    <location>
        <begin position="413"/>
        <end position="432"/>
    </location>
</feature>
<dbReference type="Gene3D" id="1.25.40.390">
    <property type="match status" value="1"/>
</dbReference>
<evidence type="ECO:0000256" key="2">
    <source>
        <dbReference type="ARBA" id="ARBA00006275"/>
    </source>
</evidence>
<dbReference type="AlphaFoldDB" id="A0A1H4HDG0"/>
<name>A0A1H4HDG0_9SPHI</name>
<dbReference type="GO" id="GO:0009279">
    <property type="term" value="C:cell outer membrane"/>
    <property type="evidence" value="ECO:0007669"/>
    <property type="project" value="UniProtKB-SubCell"/>
</dbReference>
<feature type="signal peptide" evidence="7">
    <location>
        <begin position="1"/>
        <end position="20"/>
    </location>
</feature>
<keyword evidence="10" id="KW-1185">Reference proteome</keyword>
<dbReference type="Proteomes" id="UP000198850">
    <property type="component" value="Unassembled WGS sequence"/>
</dbReference>
<dbReference type="Pfam" id="PF07980">
    <property type="entry name" value="SusD_RagB"/>
    <property type="match status" value="1"/>
</dbReference>
<protein>
    <submittedName>
        <fullName evidence="9">SusD family protein</fullName>
    </submittedName>
</protein>